<evidence type="ECO:0000256" key="6">
    <source>
        <dbReference type="ARBA" id="ARBA00022777"/>
    </source>
</evidence>
<organism evidence="11 12">
    <name type="scientific">Thalassobacterium maritimum</name>
    <dbReference type="NCBI Taxonomy" id="3041265"/>
    <lineage>
        <taxon>Bacteria</taxon>
        <taxon>Pseudomonadati</taxon>
        <taxon>Verrucomicrobiota</taxon>
        <taxon>Opitutia</taxon>
        <taxon>Puniceicoccales</taxon>
        <taxon>Coraliomargaritaceae</taxon>
        <taxon>Thalassobacterium</taxon>
    </lineage>
</organism>
<dbReference type="RefSeq" id="WP_308950419.1">
    <property type="nucleotide sequence ID" value="NZ_JARXHW010000023.1"/>
</dbReference>
<keyword evidence="6 9" id="KW-0418">Kinase</keyword>
<comment type="catalytic activity">
    <reaction evidence="9">
        <text>GMP + ATP = GDP + ADP</text>
        <dbReference type="Rhea" id="RHEA:20780"/>
        <dbReference type="ChEBI" id="CHEBI:30616"/>
        <dbReference type="ChEBI" id="CHEBI:58115"/>
        <dbReference type="ChEBI" id="CHEBI:58189"/>
        <dbReference type="ChEBI" id="CHEBI:456216"/>
        <dbReference type="EC" id="2.7.4.8"/>
    </reaction>
</comment>
<evidence type="ECO:0000256" key="2">
    <source>
        <dbReference type="ARBA" id="ARBA00012961"/>
    </source>
</evidence>
<evidence type="ECO:0000256" key="5">
    <source>
        <dbReference type="ARBA" id="ARBA00022741"/>
    </source>
</evidence>
<comment type="similarity">
    <text evidence="1 9">Belongs to the guanylate kinase family.</text>
</comment>
<dbReference type="PROSITE" id="PS50052">
    <property type="entry name" value="GUANYLATE_KINASE_2"/>
    <property type="match status" value="1"/>
</dbReference>
<dbReference type="EMBL" id="JARXHW010000023">
    <property type="protein sequence ID" value="MDQ8208025.1"/>
    <property type="molecule type" value="Genomic_DNA"/>
</dbReference>
<comment type="subcellular location">
    <subcellularLocation>
        <location evidence="9">Cytoplasm</location>
    </subcellularLocation>
</comment>
<name>A0ABU1AY45_9BACT</name>
<dbReference type="CDD" id="cd00071">
    <property type="entry name" value="GMPK"/>
    <property type="match status" value="1"/>
</dbReference>
<evidence type="ECO:0000313" key="12">
    <source>
        <dbReference type="Proteomes" id="UP001225316"/>
    </source>
</evidence>
<sequence>MAVNTGHLIIVSGPAGSGKTTVCDRMLAEVPGVQRVVTSTTRAPRAGEVDTIDYYFFDHQSFQAKIDAGAFYEHAHVHSNLYGTLKSEVQNKLAAGVDLLLNIDVQGAAQMRDTAQNDPLLKGKVTTVFIMPPTIAELEVRLRGRGTDAEDEVQRRMQVAVEEMQQSELYDHTILSGSRDQDFAALKEIYQSLKAS</sequence>
<feature type="domain" description="Guanylate kinase-like" evidence="10">
    <location>
        <begin position="6"/>
        <end position="191"/>
    </location>
</feature>
<dbReference type="PANTHER" id="PTHR23117">
    <property type="entry name" value="GUANYLATE KINASE-RELATED"/>
    <property type="match status" value="1"/>
</dbReference>
<reference evidence="11 12" key="1">
    <citation type="submission" date="2023-04" db="EMBL/GenBank/DDBJ databases">
        <title>A novel bacteria isolated from coastal sediment.</title>
        <authorList>
            <person name="Liu X.-J."/>
            <person name="Du Z.-J."/>
        </authorList>
    </citation>
    <scope>NUCLEOTIDE SEQUENCE [LARGE SCALE GENOMIC DNA]</scope>
    <source>
        <strain evidence="11 12">SDUM461003</strain>
    </source>
</reference>
<dbReference type="InterPro" id="IPR008144">
    <property type="entry name" value="Guanylate_kin-like_dom"/>
</dbReference>
<dbReference type="Gene3D" id="3.30.63.10">
    <property type="entry name" value="Guanylate Kinase phosphate binding domain"/>
    <property type="match status" value="1"/>
</dbReference>
<dbReference type="EC" id="2.7.4.8" evidence="2 9"/>
<keyword evidence="9" id="KW-0963">Cytoplasm</keyword>
<evidence type="ECO:0000256" key="3">
    <source>
        <dbReference type="ARBA" id="ARBA00016296"/>
    </source>
</evidence>
<dbReference type="NCBIfam" id="TIGR03263">
    <property type="entry name" value="guanyl_kin"/>
    <property type="match status" value="1"/>
</dbReference>
<evidence type="ECO:0000256" key="4">
    <source>
        <dbReference type="ARBA" id="ARBA00022679"/>
    </source>
</evidence>
<evidence type="ECO:0000256" key="8">
    <source>
        <dbReference type="ARBA" id="ARBA00030128"/>
    </source>
</evidence>
<dbReference type="Pfam" id="PF00625">
    <property type="entry name" value="Guanylate_kin"/>
    <property type="match status" value="1"/>
</dbReference>
<keyword evidence="7 9" id="KW-0067">ATP-binding</keyword>
<dbReference type="InterPro" id="IPR017665">
    <property type="entry name" value="Guanylate_kinase"/>
</dbReference>
<dbReference type="Gene3D" id="3.40.50.300">
    <property type="entry name" value="P-loop containing nucleotide triphosphate hydrolases"/>
    <property type="match status" value="1"/>
</dbReference>
<keyword evidence="12" id="KW-1185">Reference proteome</keyword>
<evidence type="ECO:0000256" key="1">
    <source>
        <dbReference type="ARBA" id="ARBA00005790"/>
    </source>
</evidence>
<evidence type="ECO:0000259" key="10">
    <source>
        <dbReference type="PROSITE" id="PS50052"/>
    </source>
</evidence>
<dbReference type="InterPro" id="IPR008145">
    <property type="entry name" value="GK/Ca_channel_bsu"/>
</dbReference>
<protein>
    <recommendedName>
        <fullName evidence="3 9">Guanylate kinase</fullName>
        <ecNumber evidence="2 9">2.7.4.8</ecNumber>
    </recommendedName>
    <alternativeName>
        <fullName evidence="8 9">GMP kinase</fullName>
    </alternativeName>
</protein>
<dbReference type="PANTHER" id="PTHR23117:SF13">
    <property type="entry name" value="GUANYLATE KINASE"/>
    <property type="match status" value="1"/>
</dbReference>
<comment type="function">
    <text evidence="9">Essential for recycling GMP and indirectly, cGMP.</text>
</comment>
<evidence type="ECO:0000256" key="9">
    <source>
        <dbReference type="HAMAP-Rule" id="MF_00328"/>
    </source>
</evidence>
<dbReference type="GO" id="GO:0004385">
    <property type="term" value="F:GMP kinase activity"/>
    <property type="evidence" value="ECO:0007669"/>
    <property type="project" value="UniProtKB-EC"/>
</dbReference>
<keyword evidence="4 9" id="KW-0808">Transferase</keyword>
<evidence type="ECO:0000313" key="11">
    <source>
        <dbReference type="EMBL" id="MDQ8208025.1"/>
    </source>
</evidence>
<gene>
    <name evidence="9 11" type="primary">gmk</name>
    <name evidence="11" type="ORF">QEH52_10920</name>
</gene>
<dbReference type="HAMAP" id="MF_00328">
    <property type="entry name" value="Guanylate_kinase"/>
    <property type="match status" value="1"/>
</dbReference>
<dbReference type="InterPro" id="IPR027417">
    <property type="entry name" value="P-loop_NTPase"/>
</dbReference>
<dbReference type="SUPFAM" id="SSF52540">
    <property type="entry name" value="P-loop containing nucleoside triphosphate hydrolases"/>
    <property type="match status" value="1"/>
</dbReference>
<feature type="binding site" evidence="9">
    <location>
        <begin position="13"/>
        <end position="20"/>
    </location>
    <ligand>
        <name>ATP</name>
        <dbReference type="ChEBI" id="CHEBI:30616"/>
    </ligand>
</feature>
<keyword evidence="5 9" id="KW-0547">Nucleotide-binding</keyword>
<dbReference type="SMART" id="SM00072">
    <property type="entry name" value="GuKc"/>
    <property type="match status" value="1"/>
</dbReference>
<evidence type="ECO:0000256" key="7">
    <source>
        <dbReference type="ARBA" id="ARBA00022840"/>
    </source>
</evidence>
<comment type="caution">
    <text evidence="11">The sequence shown here is derived from an EMBL/GenBank/DDBJ whole genome shotgun (WGS) entry which is preliminary data.</text>
</comment>
<proteinExistence type="inferred from homology"/>
<accession>A0ABU1AY45</accession>
<dbReference type="Proteomes" id="UP001225316">
    <property type="component" value="Unassembled WGS sequence"/>
</dbReference>